<dbReference type="AlphaFoldDB" id="A0A1G5JRT7"/>
<evidence type="ECO:0000256" key="3">
    <source>
        <dbReference type="ARBA" id="ARBA00022741"/>
    </source>
</evidence>
<keyword evidence="2 5" id="KW-0436">Ligase</keyword>
<dbReference type="STRING" id="1120976.SAMN03080606_03009"/>
<dbReference type="Gene3D" id="3.10.410.10">
    <property type="entry name" value="Formyltetrahydrofolate synthetase, domain 3"/>
    <property type="match status" value="1"/>
</dbReference>
<dbReference type="GO" id="GO:0006730">
    <property type="term" value="P:one-carbon metabolic process"/>
    <property type="evidence" value="ECO:0007669"/>
    <property type="project" value="UniProtKB-KW"/>
</dbReference>
<protein>
    <submittedName>
        <fullName evidence="5">Formate-tetrahydrofolate ligase</fullName>
    </submittedName>
</protein>
<reference evidence="5 6" key="1">
    <citation type="submission" date="2016-10" db="EMBL/GenBank/DDBJ databases">
        <authorList>
            <person name="de Groot N.N."/>
        </authorList>
    </citation>
    <scope>NUCLEOTIDE SEQUENCE [LARGE SCALE GENOMIC DNA]</scope>
    <source>
        <strain evidence="5 6">DSM 18978</strain>
    </source>
</reference>
<evidence type="ECO:0000256" key="1">
    <source>
        <dbReference type="ARBA" id="ARBA00022563"/>
    </source>
</evidence>
<keyword evidence="4" id="KW-0067">ATP-binding</keyword>
<sequence length="75" mass="8008">MPICMAKTQYSLSDDPSLIGRPTGFRINVKEIKISAGAGFIVALTGDIMTMPGLPRIPAANNMDILEDGEIIGLF</sequence>
<dbReference type="InterPro" id="IPR000559">
    <property type="entry name" value="Formate_THF_ligase"/>
</dbReference>
<dbReference type="EMBL" id="FMUS01000021">
    <property type="protein sequence ID" value="SCY91105.1"/>
    <property type="molecule type" value="Genomic_DNA"/>
</dbReference>
<gene>
    <name evidence="5" type="ORF">SAMN03080606_03009</name>
</gene>
<dbReference type="GO" id="GO:0005524">
    <property type="term" value="F:ATP binding"/>
    <property type="evidence" value="ECO:0007669"/>
    <property type="project" value="UniProtKB-KW"/>
</dbReference>
<dbReference type="Pfam" id="PF01268">
    <property type="entry name" value="FTHFS"/>
    <property type="match status" value="1"/>
</dbReference>
<proteinExistence type="predicted"/>
<organism evidence="5 6">
    <name type="scientific">Alkaliphilus peptidifermentans DSM 18978</name>
    <dbReference type="NCBI Taxonomy" id="1120976"/>
    <lineage>
        <taxon>Bacteria</taxon>
        <taxon>Bacillati</taxon>
        <taxon>Bacillota</taxon>
        <taxon>Clostridia</taxon>
        <taxon>Peptostreptococcales</taxon>
        <taxon>Natronincolaceae</taxon>
        <taxon>Alkaliphilus</taxon>
    </lineage>
</organism>
<evidence type="ECO:0000313" key="5">
    <source>
        <dbReference type="EMBL" id="SCY91105.1"/>
    </source>
</evidence>
<dbReference type="SUPFAM" id="SSF52540">
    <property type="entry name" value="P-loop containing nucleoside triphosphate hydrolases"/>
    <property type="match status" value="1"/>
</dbReference>
<keyword evidence="3" id="KW-0547">Nucleotide-binding</keyword>
<dbReference type="GO" id="GO:0004329">
    <property type="term" value="F:formate-tetrahydrofolate ligase activity"/>
    <property type="evidence" value="ECO:0007669"/>
    <property type="project" value="InterPro"/>
</dbReference>
<evidence type="ECO:0000313" key="6">
    <source>
        <dbReference type="Proteomes" id="UP000198636"/>
    </source>
</evidence>
<evidence type="ECO:0000256" key="4">
    <source>
        <dbReference type="ARBA" id="ARBA00022840"/>
    </source>
</evidence>
<name>A0A1G5JRT7_9FIRM</name>
<evidence type="ECO:0000256" key="2">
    <source>
        <dbReference type="ARBA" id="ARBA00022598"/>
    </source>
</evidence>
<dbReference type="InterPro" id="IPR027417">
    <property type="entry name" value="P-loop_NTPase"/>
</dbReference>
<dbReference type="Proteomes" id="UP000198636">
    <property type="component" value="Unassembled WGS sequence"/>
</dbReference>
<keyword evidence="6" id="KW-1185">Reference proteome</keyword>
<keyword evidence="1" id="KW-0554">One-carbon metabolism</keyword>
<accession>A0A1G5JRT7</accession>